<keyword evidence="1" id="KW-0378">Hydrolase</keyword>
<evidence type="ECO:0000313" key="1">
    <source>
        <dbReference type="EMBL" id="TWD14655.1"/>
    </source>
</evidence>
<dbReference type="Proteomes" id="UP000315628">
    <property type="component" value="Unassembled WGS sequence"/>
</dbReference>
<dbReference type="PANTHER" id="PTHR19288:SF95">
    <property type="entry name" value="D-GLYCEROL 3-PHOSPHATE PHOSPHATASE"/>
    <property type="match status" value="1"/>
</dbReference>
<comment type="caution">
    <text evidence="1">The sequence shown here is derived from an EMBL/GenBank/DDBJ whole genome shotgun (WGS) entry which is preliminary data.</text>
</comment>
<dbReference type="SUPFAM" id="SSF56784">
    <property type="entry name" value="HAD-like"/>
    <property type="match status" value="1"/>
</dbReference>
<dbReference type="Gene3D" id="3.40.50.1000">
    <property type="entry name" value="HAD superfamily/HAD-like"/>
    <property type="match status" value="2"/>
</dbReference>
<dbReference type="EMBL" id="VIUW01000003">
    <property type="protein sequence ID" value="TWD14655.1"/>
    <property type="molecule type" value="Genomic_DNA"/>
</dbReference>
<dbReference type="InterPro" id="IPR006357">
    <property type="entry name" value="HAD-SF_hydro_IIA"/>
</dbReference>
<accession>A0A560WAZ5</accession>
<dbReference type="Pfam" id="PF13344">
    <property type="entry name" value="Hydrolase_6"/>
    <property type="match status" value="1"/>
</dbReference>
<dbReference type="InterPro" id="IPR036412">
    <property type="entry name" value="HAD-like_sf"/>
</dbReference>
<dbReference type="AlphaFoldDB" id="A0A560WAZ5"/>
<dbReference type="PANTHER" id="PTHR19288">
    <property type="entry name" value="4-NITROPHENYLPHOSPHATASE-RELATED"/>
    <property type="match status" value="1"/>
</dbReference>
<dbReference type="Pfam" id="PF13242">
    <property type="entry name" value="Hydrolase_like"/>
    <property type="match status" value="1"/>
</dbReference>
<dbReference type="InterPro" id="IPR023214">
    <property type="entry name" value="HAD_sf"/>
</dbReference>
<dbReference type="GO" id="GO:0005737">
    <property type="term" value="C:cytoplasm"/>
    <property type="evidence" value="ECO:0007669"/>
    <property type="project" value="TreeGrafter"/>
</dbReference>
<sequence length="342" mass="34899">MTPSPSATTASPLRGVEGLICDLDGVVYRGADAVPHAVEALSGTGLPVVYATNNASRPPEAVAEQLRSLGLHVDPADVVTSSTTAAAILGERLPRGARVLAIGGPGVAQALTEGGYEVVLPSDAAGSEPVDAVVQGYGPQVCAADLAEAAYAIEGGALWLATNDDQTLPTERGIAPGNGSLVGAVAGAVQRRPEVVGKPNAPMYQIAARRLGCPPARVLAIGDRLETDIAGATAAGTKGALVLTGVHGWVDAAQADPTERPDLVLEDLRGLRGEYPPAQLSEGTHRRGGAMARFDGSEVRLEGRGVDALRAALDAVWAAVDDARLTRADAQGVMQRLVERAG</sequence>
<dbReference type="GO" id="GO:0016791">
    <property type="term" value="F:phosphatase activity"/>
    <property type="evidence" value="ECO:0007669"/>
    <property type="project" value="TreeGrafter"/>
</dbReference>
<dbReference type="RefSeq" id="WP_246074689.1">
    <property type="nucleotide sequence ID" value="NZ_BAAAYT010000002.1"/>
</dbReference>
<evidence type="ECO:0000313" key="2">
    <source>
        <dbReference type="Proteomes" id="UP000315628"/>
    </source>
</evidence>
<gene>
    <name evidence="1" type="ORF">FB557_2077</name>
</gene>
<keyword evidence="2" id="KW-1185">Reference proteome</keyword>
<organism evidence="1 2">
    <name type="scientific">Marihabitans asiaticum</name>
    <dbReference type="NCBI Taxonomy" id="415218"/>
    <lineage>
        <taxon>Bacteria</taxon>
        <taxon>Bacillati</taxon>
        <taxon>Actinomycetota</taxon>
        <taxon>Actinomycetes</taxon>
        <taxon>Micrococcales</taxon>
        <taxon>Intrasporangiaceae</taxon>
        <taxon>Marihabitans</taxon>
    </lineage>
</organism>
<dbReference type="NCBIfam" id="TIGR01460">
    <property type="entry name" value="HAD-SF-IIA"/>
    <property type="match status" value="1"/>
</dbReference>
<protein>
    <submittedName>
        <fullName evidence="1">HAD superfamily hydrolase (TIGR01450 family)</fullName>
    </submittedName>
</protein>
<name>A0A560WAZ5_9MICO</name>
<proteinExistence type="predicted"/>
<reference evidence="1 2" key="1">
    <citation type="submission" date="2019-06" db="EMBL/GenBank/DDBJ databases">
        <title>Sequencing the genomes of 1000 actinobacteria strains.</title>
        <authorList>
            <person name="Klenk H.-P."/>
        </authorList>
    </citation>
    <scope>NUCLEOTIDE SEQUENCE [LARGE SCALE GENOMIC DNA]</scope>
    <source>
        <strain evidence="1 2">DSM 18935</strain>
    </source>
</reference>